<dbReference type="RefSeq" id="WP_138457576.1">
    <property type="nucleotide sequence ID" value="NZ_VBUU01000023.1"/>
</dbReference>
<proteinExistence type="predicted"/>
<dbReference type="Proteomes" id="UP000308349">
    <property type="component" value="Unassembled WGS sequence"/>
</dbReference>
<name>A0A5R8PAB5_9NOCA</name>
<evidence type="ECO:0000313" key="1">
    <source>
        <dbReference type="EMBL" id="TLG04254.1"/>
    </source>
</evidence>
<dbReference type="AlphaFoldDB" id="A0A5R8PAB5"/>
<accession>A0A5R8PAB5</accession>
<reference evidence="1 2" key="1">
    <citation type="submission" date="2019-05" db="EMBL/GenBank/DDBJ databases">
        <title>Genomes sequences of two Nocardia cyriacigeorgica environmental isolates, type strains Nocardia asteroides ATCC 19247 and Nocardia cyriacigeorgica DSM 44484.</title>
        <authorList>
            <person name="Vautrin F."/>
            <person name="Bergeron E."/>
            <person name="Dubost A."/>
            <person name="Abrouk D."/>
            <person name="Rodriguez Nava V."/>
            <person name="Pujic P."/>
        </authorList>
    </citation>
    <scope>NUCLEOTIDE SEQUENCE [LARGE SCALE GENOMIC DNA]</scope>
    <source>
        <strain evidence="1 2">EML 1456</strain>
    </source>
</reference>
<evidence type="ECO:0000313" key="2">
    <source>
        <dbReference type="Proteomes" id="UP000308349"/>
    </source>
</evidence>
<protein>
    <submittedName>
        <fullName evidence="1">DUF4192 domain-containing protein</fullName>
    </submittedName>
</protein>
<sequence>MPKPVIRVSDPGDLIASIPSMLTFPPQRSLVLILLRHDEGPEQQDFALIEAVARFDLSDDHRGLTRAAVRNCAHTADAIMAVIVDDRVAHHTGDRDSDRPAVIEQITKGFAELDVPLVGSWATSSITPGSLWWSLSDPTICGQVPDPKASIVAANSAAHGWPMRESRDAIAALLTPDPTAAAAVDAVMPTVRTQRHHRWIRAAAHGELDDLRRKAVEAITATILAIHRGEEITAEDLARIALELRDGLVRDVMLAYSADHHPEAAEALWLRLTRCLRNEDRADPATLLAISAYQRGDGPLASVALKAAWAADPNHILARLFESALQEGLSPHQIRKLSQAGNDAAATLGINSDQP</sequence>
<organism evidence="1 2">
    <name type="scientific">Nocardia cyriacigeorgica</name>
    <dbReference type="NCBI Taxonomy" id="135487"/>
    <lineage>
        <taxon>Bacteria</taxon>
        <taxon>Bacillati</taxon>
        <taxon>Actinomycetota</taxon>
        <taxon>Actinomycetes</taxon>
        <taxon>Mycobacteriales</taxon>
        <taxon>Nocardiaceae</taxon>
        <taxon>Nocardia</taxon>
    </lineage>
</organism>
<comment type="caution">
    <text evidence="1">The sequence shown here is derived from an EMBL/GenBank/DDBJ whole genome shotgun (WGS) entry which is preliminary data.</text>
</comment>
<dbReference type="Pfam" id="PF13830">
    <property type="entry name" value="DUF4192"/>
    <property type="match status" value="1"/>
</dbReference>
<dbReference type="OrthoDB" id="3264463at2"/>
<dbReference type="EMBL" id="VBUU01000023">
    <property type="protein sequence ID" value="TLG04254.1"/>
    <property type="molecule type" value="Genomic_DNA"/>
</dbReference>
<gene>
    <name evidence="1" type="ORF">FEK35_20715</name>
</gene>
<dbReference type="InterPro" id="IPR025447">
    <property type="entry name" value="DUF4192"/>
</dbReference>